<keyword evidence="3" id="KW-1185">Reference proteome</keyword>
<accession>A0AA86RHU5</accession>
<name>A0AA86RHU5_9EUKA</name>
<protein>
    <submittedName>
        <fullName evidence="2">Hypothetical_protein</fullName>
    </submittedName>
</protein>
<evidence type="ECO:0000313" key="2">
    <source>
        <dbReference type="EMBL" id="CAL6085359.1"/>
    </source>
</evidence>
<organism evidence="1">
    <name type="scientific">Hexamita inflata</name>
    <dbReference type="NCBI Taxonomy" id="28002"/>
    <lineage>
        <taxon>Eukaryota</taxon>
        <taxon>Metamonada</taxon>
        <taxon>Diplomonadida</taxon>
        <taxon>Hexamitidae</taxon>
        <taxon>Hexamitinae</taxon>
        <taxon>Hexamita</taxon>
    </lineage>
</organism>
<dbReference type="EMBL" id="CATOUU010001115">
    <property type="protein sequence ID" value="CAI9972827.1"/>
    <property type="molecule type" value="Genomic_DNA"/>
</dbReference>
<comment type="caution">
    <text evidence="1">The sequence shown here is derived from an EMBL/GenBank/DDBJ whole genome shotgun (WGS) entry which is preliminary data.</text>
</comment>
<gene>
    <name evidence="1" type="ORF">HINF_LOCUS60472</name>
    <name evidence="2" type="ORF">HINF_LOCUS62645</name>
</gene>
<dbReference type="Proteomes" id="UP001642409">
    <property type="component" value="Unassembled WGS sequence"/>
</dbReference>
<dbReference type="EMBL" id="CAXDID020000385">
    <property type="protein sequence ID" value="CAL6085359.1"/>
    <property type="molecule type" value="Genomic_DNA"/>
</dbReference>
<evidence type="ECO:0000313" key="1">
    <source>
        <dbReference type="EMBL" id="CAI9972827.1"/>
    </source>
</evidence>
<evidence type="ECO:0000313" key="3">
    <source>
        <dbReference type="Proteomes" id="UP001642409"/>
    </source>
</evidence>
<proteinExistence type="predicted"/>
<sequence>MQQLSSELVTNYFVNKQYLLIYHFLETAQTDFICKTQALARPYFHFQNGLNPSFMPTQQRLNRVLTVSGPVLPDSLTQFQKLVLASLARYFLRLARYIEKLKCSFFHKPIFYIYQIPQKVQNTILNPYKLKVQQVGYNQREIQFLSHWSSQTLYSLNQAAMALEKYN</sequence>
<reference evidence="2 3" key="2">
    <citation type="submission" date="2024-07" db="EMBL/GenBank/DDBJ databases">
        <authorList>
            <person name="Akdeniz Z."/>
        </authorList>
    </citation>
    <scope>NUCLEOTIDE SEQUENCE [LARGE SCALE GENOMIC DNA]</scope>
</reference>
<dbReference type="AlphaFoldDB" id="A0AA86RHU5"/>
<reference evidence="1" key="1">
    <citation type="submission" date="2023-06" db="EMBL/GenBank/DDBJ databases">
        <authorList>
            <person name="Kurt Z."/>
        </authorList>
    </citation>
    <scope>NUCLEOTIDE SEQUENCE</scope>
</reference>